<feature type="domain" description="Protein FecR C-terminal" evidence="3">
    <location>
        <begin position="257"/>
        <end position="318"/>
    </location>
</feature>
<dbReference type="PIRSF" id="PIRSF018266">
    <property type="entry name" value="FecR"/>
    <property type="match status" value="1"/>
</dbReference>
<dbReference type="PANTHER" id="PTHR30273">
    <property type="entry name" value="PERIPLASMIC SIGNAL SENSOR AND SIGMA FACTOR ACTIVATOR FECR-RELATED"/>
    <property type="match status" value="1"/>
</dbReference>
<protein>
    <submittedName>
        <fullName evidence="5">DUF4974 domain-containing protein</fullName>
    </submittedName>
</protein>
<dbReference type="Pfam" id="PF04773">
    <property type="entry name" value="FecR"/>
    <property type="match status" value="1"/>
</dbReference>
<dbReference type="EMBL" id="JACRTI010000043">
    <property type="protein sequence ID" value="MBC8603017.1"/>
    <property type="molecule type" value="Genomic_DNA"/>
</dbReference>
<dbReference type="EMBL" id="QREV01000043">
    <property type="protein sequence ID" value="RDU48283.1"/>
    <property type="molecule type" value="Genomic_DNA"/>
</dbReference>
<dbReference type="Proteomes" id="UP000256321">
    <property type="component" value="Unassembled WGS sequence"/>
</dbReference>
<dbReference type="AlphaFoldDB" id="A0A3D8HBC4"/>
<dbReference type="Gene3D" id="3.55.50.30">
    <property type="match status" value="1"/>
</dbReference>
<evidence type="ECO:0000259" key="3">
    <source>
        <dbReference type="Pfam" id="PF16344"/>
    </source>
</evidence>
<feature type="domain" description="FecR protein" evidence="2">
    <location>
        <begin position="126"/>
        <end position="213"/>
    </location>
</feature>
<feature type="transmembrane region" description="Helical" evidence="1">
    <location>
        <begin position="82"/>
        <end position="105"/>
    </location>
</feature>
<keyword evidence="1" id="KW-0472">Membrane</keyword>
<keyword evidence="1" id="KW-1133">Transmembrane helix</keyword>
<dbReference type="RefSeq" id="WP_115500512.1">
    <property type="nucleotide sequence ID" value="NZ_JACRTI010000043.1"/>
</dbReference>
<evidence type="ECO:0000313" key="4">
    <source>
        <dbReference type="EMBL" id="MBC8603017.1"/>
    </source>
</evidence>
<organism evidence="5 6">
    <name type="scientific">Parabacteroides acidifaciens</name>
    <dbReference type="NCBI Taxonomy" id="2290935"/>
    <lineage>
        <taxon>Bacteria</taxon>
        <taxon>Pseudomonadati</taxon>
        <taxon>Bacteroidota</taxon>
        <taxon>Bacteroidia</taxon>
        <taxon>Bacteroidales</taxon>
        <taxon>Tannerellaceae</taxon>
        <taxon>Parabacteroides</taxon>
    </lineage>
</organism>
<dbReference type="PANTHER" id="PTHR30273:SF2">
    <property type="entry name" value="PROTEIN FECR"/>
    <property type="match status" value="1"/>
</dbReference>
<proteinExistence type="predicted"/>
<reference evidence="4 7" key="2">
    <citation type="submission" date="2020-08" db="EMBL/GenBank/DDBJ databases">
        <title>Genome public.</title>
        <authorList>
            <person name="Liu C."/>
            <person name="Sun Q."/>
        </authorList>
    </citation>
    <scope>NUCLEOTIDE SEQUENCE [LARGE SCALE GENOMIC DNA]</scope>
    <source>
        <strain evidence="4 7">426_9</strain>
    </source>
</reference>
<name>A0A3D8HBC4_9BACT</name>
<evidence type="ECO:0000313" key="6">
    <source>
        <dbReference type="Proteomes" id="UP000256321"/>
    </source>
</evidence>
<dbReference type="GO" id="GO:0016989">
    <property type="term" value="F:sigma factor antagonist activity"/>
    <property type="evidence" value="ECO:0007669"/>
    <property type="project" value="TreeGrafter"/>
</dbReference>
<evidence type="ECO:0000256" key="1">
    <source>
        <dbReference type="SAM" id="Phobius"/>
    </source>
</evidence>
<comment type="caution">
    <text evidence="5">The sequence shown here is derived from an EMBL/GenBank/DDBJ whole genome shotgun (WGS) entry which is preliminary data.</text>
</comment>
<dbReference type="InterPro" id="IPR032508">
    <property type="entry name" value="FecR_C"/>
</dbReference>
<dbReference type="Proteomes" id="UP000629596">
    <property type="component" value="Unassembled WGS sequence"/>
</dbReference>
<evidence type="ECO:0000313" key="5">
    <source>
        <dbReference type="EMBL" id="RDU48283.1"/>
    </source>
</evidence>
<sequence>MKAQTRLIIDYLEGRLSAEEKKHFEQMLNNSATLRKEVSEIRFVWEKTSELALHKQINVSRNWEEISRRITLYKYKNNLWRFIRNTAAILLLPVMITTFIMYSILKDRESILSGQLELTSAYGLVSKVTLPDGSDVWLNSGSTISYPQSFSTETRKVLLSGEAYFKVKADPSNRFEVLTENGIVVSAYGTEFNVSAYDEDSTIEATLASGNIEVSLPESSGSEILSKGQQAIFDKKSNRLEIKDGNLAVKTSWKDGKMIFRRTKMTEIVKRLSRHFNVDIYLEGSELYDYEYSATFTTETLNEILYFLEKSAPIKCKIIEPSQSDDYTYSKRTVLIHLRE</sequence>
<dbReference type="InterPro" id="IPR006860">
    <property type="entry name" value="FecR"/>
</dbReference>
<reference evidence="5 6" key="1">
    <citation type="submission" date="2018-07" db="EMBL/GenBank/DDBJ databases">
        <title>Parabacteroides acidifaciens nov. sp., isolated from human feces.</title>
        <authorList>
            <person name="Wang Y.J."/>
        </authorList>
    </citation>
    <scope>NUCLEOTIDE SEQUENCE [LARGE SCALE GENOMIC DNA]</scope>
    <source>
        <strain evidence="5 6">426-9</strain>
    </source>
</reference>
<keyword evidence="7" id="KW-1185">Reference proteome</keyword>
<dbReference type="InterPro" id="IPR012373">
    <property type="entry name" value="Ferrdict_sens_TM"/>
</dbReference>
<dbReference type="Gene3D" id="2.60.120.1440">
    <property type="match status" value="1"/>
</dbReference>
<keyword evidence="1" id="KW-0812">Transmembrane</keyword>
<gene>
    <name evidence="5" type="ORF">DWU89_15350</name>
    <name evidence="4" type="ORF">H8784_14975</name>
</gene>
<accession>A0A3D8HBC4</accession>
<evidence type="ECO:0000259" key="2">
    <source>
        <dbReference type="Pfam" id="PF04773"/>
    </source>
</evidence>
<evidence type="ECO:0000313" key="7">
    <source>
        <dbReference type="Proteomes" id="UP000629596"/>
    </source>
</evidence>
<dbReference type="Pfam" id="PF16344">
    <property type="entry name" value="FecR_C"/>
    <property type="match status" value="1"/>
</dbReference>